<name>A0A8J3YK20_9ACTN</name>
<gene>
    <name evidence="2" type="ORF">Val02_37450</name>
</gene>
<sequence>MRNLIRAARRDTERPDGSGSLSLSEMLPGPDELWMTDSAGSTYTSEFRLVAVDDHITRRLVPLDWWAHPRENPGGHE</sequence>
<evidence type="ECO:0000313" key="3">
    <source>
        <dbReference type="Proteomes" id="UP000619260"/>
    </source>
</evidence>
<feature type="region of interest" description="Disordered" evidence="1">
    <location>
        <begin position="1"/>
        <end position="29"/>
    </location>
</feature>
<comment type="caution">
    <text evidence="2">The sequence shown here is derived from an EMBL/GenBank/DDBJ whole genome shotgun (WGS) entry which is preliminary data.</text>
</comment>
<accession>A0A8J3YK20</accession>
<reference evidence="2" key="1">
    <citation type="submission" date="2021-01" db="EMBL/GenBank/DDBJ databases">
        <title>Whole genome shotgun sequence of Virgisporangium aliadipatigenens NBRC 105644.</title>
        <authorList>
            <person name="Komaki H."/>
            <person name="Tamura T."/>
        </authorList>
    </citation>
    <scope>NUCLEOTIDE SEQUENCE</scope>
    <source>
        <strain evidence="2">NBRC 105644</strain>
    </source>
</reference>
<keyword evidence="3" id="KW-1185">Reference proteome</keyword>
<dbReference type="AlphaFoldDB" id="A0A8J3YK20"/>
<protein>
    <submittedName>
        <fullName evidence="2">Uncharacterized protein</fullName>
    </submittedName>
</protein>
<evidence type="ECO:0000313" key="2">
    <source>
        <dbReference type="EMBL" id="GIJ46859.1"/>
    </source>
</evidence>
<proteinExistence type="predicted"/>
<organism evidence="2 3">
    <name type="scientific">Virgisporangium aliadipatigenens</name>
    <dbReference type="NCBI Taxonomy" id="741659"/>
    <lineage>
        <taxon>Bacteria</taxon>
        <taxon>Bacillati</taxon>
        <taxon>Actinomycetota</taxon>
        <taxon>Actinomycetes</taxon>
        <taxon>Micromonosporales</taxon>
        <taxon>Micromonosporaceae</taxon>
        <taxon>Virgisporangium</taxon>
    </lineage>
</organism>
<dbReference type="Proteomes" id="UP000619260">
    <property type="component" value="Unassembled WGS sequence"/>
</dbReference>
<dbReference type="EMBL" id="BOPF01000012">
    <property type="protein sequence ID" value="GIJ46859.1"/>
    <property type="molecule type" value="Genomic_DNA"/>
</dbReference>
<evidence type="ECO:0000256" key="1">
    <source>
        <dbReference type="SAM" id="MobiDB-lite"/>
    </source>
</evidence>